<keyword evidence="2" id="KW-1185">Reference proteome</keyword>
<protein>
    <submittedName>
        <fullName evidence="1">Uncharacterized protein</fullName>
    </submittedName>
</protein>
<dbReference type="AlphaFoldDB" id="A0A3L8PYR6"/>
<reference evidence="1 2" key="1">
    <citation type="submission" date="2018-09" db="EMBL/GenBank/DDBJ databases">
        <title>Phylogeny of the Shewanellaceae, and recommendation for two new genera, Pseudoshewanella and Parashewanella.</title>
        <authorList>
            <person name="Wang G."/>
        </authorList>
    </citation>
    <scope>NUCLEOTIDE SEQUENCE [LARGE SCALE GENOMIC DNA]</scope>
    <source>
        <strain evidence="1 2">C51</strain>
    </source>
</reference>
<dbReference type="Proteomes" id="UP000281474">
    <property type="component" value="Unassembled WGS sequence"/>
</dbReference>
<evidence type="ECO:0000313" key="2">
    <source>
        <dbReference type="Proteomes" id="UP000281474"/>
    </source>
</evidence>
<accession>A0A3L8PYR6</accession>
<name>A0A3L8PYR6_9GAMM</name>
<dbReference type="RefSeq" id="WP_121838402.1">
    <property type="nucleotide sequence ID" value="NZ_ML014766.1"/>
</dbReference>
<organism evidence="1 2">
    <name type="scientific">Parashewanella curva</name>
    <dbReference type="NCBI Taxonomy" id="2338552"/>
    <lineage>
        <taxon>Bacteria</taxon>
        <taxon>Pseudomonadati</taxon>
        <taxon>Pseudomonadota</taxon>
        <taxon>Gammaproteobacteria</taxon>
        <taxon>Alteromonadales</taxon>
        <taxon>Shewanellaceae</taxon>
        <taxon>Parashewanella</taxon>
    </lineage>
</organism>
<sequence>MIKEASSTSVAQNNFLSTTSAPLSPKKGSTPDWQIQSRLNDLFVAPKALQQDERYITAVQNLERWFDDIVIAQACDYESEFQQCITSCNVKNDVFNTSSSTLNRLLAFEVKSQNAKVVSEIFVQYYSNSQTEGHWSKSWTTYNDPEIAIIIAFDIILLLAIYKPATVYSKLMSAKHAYSSVVVNREKLLDSNEHVIKLNKATIVPYCVLFWLHQVPTKPSSHKFTDLTPDGKAFINTYVIKRCLLTSDKPIHGCQPIDTKLIRNGEEFEYYPPNRQSKRMMDFQKLMLLNQWRDTIKSKLLSLNIPLTHCTFDLDEKSQTLNYQIGSWHAKLFFDGWLNYTLPEVNVSPYRIGETVKIGDIEMSMSAMLSTFITDLARQFGLRASSGHKHIDLSQAAGYNPEFLFRLLVDVENNAWLTQCFDTAEYTHKTKKYLIQEPDSNIAEFQGLLTVFNELLKAGYRRKSKGDFADNAIVLQLLDLAWGVAPNDDKYRPLKIPVNLGQKYKQQIAAAEQGLVVSHPNSTIEFRIFNCARNGQEAIKISKLISAWISKIAQEQKQTTPIHYRPINPKVPIEQAKLKLMFDDFIKSLGLEPEEYRELLWI</sequence>
<dbReference type="EMBL" id="QZEI01000017">
    <property type="protein sequence ID" value="RLV60370.1"/>
    <property type="molecule type" value="Genomic_DNA"/>
</dbReference>
<gene>
    <name evidence="1" type="ORF">D5018_07575</name>
</gene>
<proteinExistence type="predicted"/>
<evidence type="ECO:0000313" key="1">
    <source>
        <dbReference type="EMBL" id="RLV60370.1"/>
    </source>
</evidence>
<comment type="caution">
    <text evidence="1">The sequence shown here is derived from an EMBL/GenBank/DDBJ whole genome shotgun (WGS) entry which is preliminary data.</text>
</comment>
<dbReference type="OrthoDB" id="6194796at2"/>